<evidence type="ECO:0000313" key="4">
    <source>
        <dbReference type="Proteomes" id="UP001320420"/>
    </source>
</evidence>
<evidence type="ECO:0000256" key="2">
    <source>
        <dbReference type="SAM" id="SignalP"/>
    </source>
</evidence>
<organism evidence="3 4">
    <name type="scientific">Diatrype stigma</name>
    <dbReference type="NCBI Taxonomy" id="117547"/>
    <lineage>
        <taxon>Eukaryota</taxon>
        <taxon>Fungi</taxon>
        <taxon>Dikarya</taxon>
        <taxon>Ascomycota</taxon>
        <taxon>Pezizomycotina</taxon>
        <taxon>Sordariomycetes</taxon>
        <taxon>Xylariomycetidae</taxon>
        <taxon>Xylariales</taxon>
        <taxon>Diatrypaceae</taxon>
        <taxon>Diatrype</taxon>
    </lineage>
</organism>
<dbReference type="Proteomes" id="UP001320420">
    <property type="component" value="Unassembled WGS sequence"/>
</dbReference>
<feature type="region of interest" description="Disordered" evidence="1">
    <location>
        <begin position="115"/>
        <end position="204"/>
    </location>
</feature>
<proteinExistence type="predicted"/>
<evidence type="ECO:0000256" key="1">
    <source>
        <dbReference type="SAM" id="MobiDB-lite"/>
    </source>
</evidence>
<feature type="compositionally biased region" description="Low complexity" evidence="1">
    <location>
        <begin position="192"/>
        <end position="204"/>
    </location>
</feature>
<dbReference type="AlphaFoldDB" id="A0AAN9UT49"/>
<feature type="chain" id="PRO_5043031310" evidence="2">
    <location>
        <begin position="28"/>
        <end position="308"/>
    </location>
</feature>
<gene>
    <name evidence="3" type="ORF">SLS62_008449</name>
</gene>
<keyword evidence="4" id="KW-1185">Reference proteome</keyword>
<feature type="signal peptide" evidence="2">
    <location>
        <begin position="1"/>
        <end position="27"/>
    </location>
</feature>
<protein>
    <submittedName>
        <fullName evidence="3">Uncharacterized protein</fullName>
    </submittedName>
</protein>
<feature type="region of interest" description="Disordered" evidence="1">
    <location>
        <begin position="256"/>
        <end position="286"/>
    </location>
</feature>
<feature type="compositionally biased region" description="Low complexity" evidence="1">
    <location>
        <begin position="271"/>
        <end position="286"/>
    </location>
</feature>
<feature type="compositionally biased region" description="Low complexity" evidence="1">
    <location>
        <begin position="115"/>
        <end position="132"/>
    </location>
</feature>
<sequence>MAPFLSCLVGILLLFQQAWFPVGYANACETMTETRVALAGTTVSDHEAFKQSLDGVYSTPKVTATVVIWSSLETYPGGSFTAYGIYDLNVLTSAGFSSFTTDTAVVTHCPEPAPATTATGSGTVPPSPVGSSCTLDSDGDHWDCAAPSTGETGGHAEPTSATCSPHVDHWHCPPGIVAPSTPPSPADLAGETSAHASTTDTAAAATCSPHIDHWHCPPGVVAPPTPPSPDDLAGASSAHASAAKCSPHVDHWHCPPGVVAPTTPPGPSDFAAATATTTGATSAPPTGGAAHVVANHFFQCALLVWYLL</sequence>
<feature type="region of interest" description="Disordered" evidence="1">
    <location>
        <begin position="218"/>
        <end position="239"/>
    </location>
</feature>
<feature type="compositionally biased region" description="Pro residues" evidence="1">
    <location>
        <begin position="220"/>
        <end position="229"/>
    </location>
</feature>
<comment type="caution">
    <text evidence="3">The sequence shown here is derived from an EMBL/GenBank/DDBJ whole genome shotgun (WGS) entry which is preliminary data.</text>
</comment>
<accession>A0AAN9UT49</accession>
<evidence type="ECO:0000313" key="3">
    <source>
        <dbReference type="EMBL" id="KAK7749054.1"/>
    </source>
</evidence>
<dbReference type="EMBL" id="JAKJXP020000079">
    <property type="protein sequence ID" value="KAK7749054.1"/>
    <property type="molecule type" value="Genomic_DNA"/>
</dbReference>
<keyword evidence="2" id="KW-0732">Signal</keyword>
<reference evidence="3 4" key="1">
    <citation type="submission" date="2024-02" db="EMBL/GenBank/DDBJ databases">
        <title>De novo assembly and annotation of 12 fungi associated with fruit tree decline syndrome in Ontario, Canada.</title>
        <authorList>
            <person name="Sulman M."/>
            <person name="Ellouze W."/>
            <person name="Ilyukhin E."/>
        </authorList>
    </citation>
    <scope>NUCLEOTIDE SEQUENCE [LARGE SCALE GENOMIC DNA]</scope>
    <source>
        <strain evidence="3 4">M11/M66-122</strain>
    </source>
</reference>
<name>A0AAN9UT49_9PEZI</name>